<dbReference type="GO" id="GO:0097550">
    <property type="term" value="C:transcription preinitiation complex"/>
    <property type="evidence" value="ECO:0007669"/>
    <property type="project" value="TreeGrafter"/>
</dbReference>
<proteinExistence type="inferred from homology"/>
<evidence type="ECO:0000256" key="1">
    <source>
        <dbReference type="ARBA" id="ARBA00010857"/>
    </source>
</evidence>
<protein>
    <recommendedName>
        <fullName evidence="2">Transcription initiation factor IIB</fullName>
    </recommendedName>
    <alternativeName>
        <fullName evidence="6">General transcription factor TFIIB</fullName>
    </alternativeName>
</protein>
<dbReference type="InterPro" id="IPR036915">
    <property type="entry name" value="Cyclin-like_sf"/>
</dbReference>
<evidence type="ECO:0000256" key="3">
    <source>
        <dbReference type="ARBA" id="ARBA00022737"/>
    </source>
</evidence>
<dbReference type="PANTHER" id="PTHR11618">
    <property type="entry name" value="TRANSCRIPTION INITIATION FACTOR IIB-RELATED"/>
    <property type="match status" value="1"/>
</dbReference>
<dbReference type="GO" id="GO:0017025">
    <property type="term" value="F:TBP-class protein binding"/>
    <property type="evidence" value="ECO:0007669"/>
    <property type="project" value="InterPro"/>
</dbReference>
<dbReference type="EMBL" id="AP028216">
    <property type="protein sequence ID" value="BEI92480.1"/>
    <property type="molecule type" value="Genomic_DNA"/>
</dbReference>
<keyword evidence="9" id="KW-0862">Zinc</keyword>
<comment type="function">
    <text evidence="7">General factor that plays a major role in the activation of eukaryotic genes transcribed by RNA polymerase II.</text>
</comment>
<dbReference type="InterPro" id="IPR013137">
    <property type="entry name" value="Znf_TFIIB"/>
</dbReference>
<dbReference type="GO" id="GO:0051123">
    <property type="term" value="P:RNA polymerase II preinitiation complex assembly"/>
    <property type="evidence" value="ECO:0007669"/>
    <property type="project" value="UniProtKB-ARBA"/>
</dbReference>
<dbReference type="Pfam" id="PF00382">
    <property type="entry name" value="TFIIB"/>
    <property type="match status" value="2"/>
</dbReference>
<dbReference type="Gene3D" id="1.10.472.10">
    <property type="entry name" value="Cyclin-like"/>
    <property type="match status" value="1"/>
</dbReference>
<dbReference type="Pfam" id="PF08271">
    <property type="entry name" value="Zn_Ribbon_TF"/>
    <property type="match status" value="1"/>
</dbReference>
<keyword evidence="4" id="KW-0805">Transcription regulation</keyword>
<comment type="subunit">
    <text evidence="8">Associates with TFIID-IIA (DA complex) to form TFIID-IIA-IIB (DAB-complex) which is then recognized by polymerase II.</text>
</comment>
<dbReference type="RefSeq" id="XP_060457745.1">
    <property type="nucleotide sequence ID" value="XM_060601230.1"/>
</dbReference>
<name>A0AA48L5U6_9TREE</name>
<accession>A0AA48L5U6</accession>
<dbReference type="GO" id="GO:0008270">
    <property type="term" value="F:zinc ion binding"/>
    <property type="evidence" value="ECO:0007669"/>
    <property type="project" value="UniProtKB-KW"/>
</dbReference>
<reference evidence="12" key="1">
    <citation type="journal article" date="2023" name="BMC Genomics">
        <title>Chromosome-level genome assemblies of Cutaneotrichosporon spp. (Trichosporonales, Basidiomycota) reveal imbalanced evolution between nucleotide sequences and chromosome synteny.</title>
        <authorList>
            <person name="Kobayashi Y."/>
            <person name="Kayamori A."/>
            <person name="Aoki K."/>
            <person name="Shiwa Y."/>
            <person name="Matsutani M."/>
            <person name="Fujita N."/>
            <person name="Sugita T."/>
            <person name="Iwasaki W."/>
            <person name="Tanaka N."/>
            <person name="Takashima M."/>
        </authorList>
    </citation>
    <scope>NUCLEOTIDE SEQUENCE</scope>
    <source>
        <strain evidence="12">HIS019</strain>
    </source>
</reference>
<evidence type="ECO:0000313" key="13">
    <source>
        <dbReference type="Proteomes" id="UP001233271"/>
    </source>
</evidence>
<keyword evidence="9" id="KW-0479">Metal-binding</keyword>
<dbReference type="PRINTS" id="PR00685">
    <property type="entry name" value="TIFACTORIIB"/>
</dbReference>
<gene>
    <name evidence="12" type="primary">SUA7</name>
    <name evidence="12" type="ORF">CcaverHIS019_0501080</name>
</gene>
<feature type="region of interest" description="Disordered" evidence="10">
    <location>
        <begin position="333"/>
        <end position="372"/>
    </location>
</feature>
<feature type="region of interest" description="Disordered" evidence="10">
    <location>
        <begin position="64"/>
        <end position="102"/>
    </location>
</feature>
<evidence type="ECO:0000259" key="11">
    <source>
        <dbReference type="PROSITE" id="PS51134"/>
    </source>
</evidence>
<evidence type="ECO:0000256" key="9">
    <source>
        <dbReference type="PROSITE-ProRule" id="PRU00469"/>
    </source>
</evidence>
<dbReference type="Gene3D" id="1.10.472.170">
    <property type="match status" value="1"/>
</dbReference>
<dbReference type="SUPFAM" id="SSF57783">
    <property type="entry name" value="Zinc beta-ribbon"/>
    <property type="match status" value="1"/>
</dbReference>
<evidence type="ECO:0000256" key="6">
    <source>
        <dbReference type="ARBA" id="ARBA00031706"/>
    </source>
</evidence>
<feature type="compositionally biased region" description="Polar residues" evidence="10">
    <location>
        <begin position="345"/>
        <end position="372"/>
    </location>
</feature>
<evidence type="ECO:0000256" key="2">
    <source>
        <dbReference type="ARBA" id="ARBA00013932"/>
    </source>
</evidence>
<keyword evidence="13" id="KW-1185">Reference proteome</keyword>
<feature type="domain" description="TFIIB-type" evidence="11">
    <location>
        <begin position="18"/>
        <end position="51"/>
    </location>
</feature>
<comment type="similarity">
    <text evidence="1">Belongs to the TFIIB family.</text>
</comment>
<dbReference type="KEGG" id="ccac:CcaHIS019_0501080"/>
<keyword evidence="5" id="KW-0804">Transcription</keyword>
<evidence type="ECO:0000256" key="7">
    <source>
        <dbReference type="ARBA" id="ARBA00056616"/>
    </source>
</evidence>
<sequence>MSISSGPYGQPVLPNLAVRHLCPNCRTDPPNIVEEYSHGDLVCADCGTILGDRIVDTRSEWRTFAGDEGGDDPSRVGGPSNPLLGNASLDTIISGRDGRTGMSKDLMRAQNRANQSASGGGKSNAQQLQAAFARVAEKTDAMQLPRNVTEIAQHAYKIGDAERLARGRNDDTLIAASIVFATRMAGAQRSFGEVCKVTKVSKSEVGRVFKLLKAAVDKTGAAGRKSTTNMSAVVESLLGRYSNYLDLGTPILNSAKHVAPLAMRLPTIDGRTPGAIAAGVLYFTTTLMEKSTTSKEIAGISGVSESTIKMICKKVGEELDQVIKPEWKDQFPKGYKDVDVLGSRNPRSTSTAQASRAGTPAPSGTNTPNVTN</sequence>
<keyword evidence="9" id="KW-0863">Zinc-finger</keyword>
<dbReference type="InterPro" id="IPR000812">
    <property type="entry name" value="TFIIB"/>
</dbReference>
<dbReference type="FunFam" id="1.10.472.170:FF:000001">
    <property type="entry name" value="Transcription initiation factor IIB"/>
    <property type="match status" value="1"/>
</dbReference>
<dbReference type="PROSITE" id="PS51134">
    <property type="entry name" value="ZF_TFIIB"/>
    <property type="match status" value="1"/>
</dbReference>
<keyword evidence="3" id="KW-0677">Repeat</keyword>
<dbReference type="Proteomes" id="UP001233271">
    <property type="component" value="Chromosome 5"/>
</dbReference>
<dbReference type="InterPro" id="IPR013150">
    <property type="entry name" value="TFIIB_cyclin"/>
</dbReference>
<dbReference type="GO" id="GO:0016251">
    <property type="term" value="F:RNA polymerase II general transcription initiation factor activity"/>
    <property type="evidence" value="ECO:0007669"/>
    <property type="project" value="TreeGrafter"/>
</dbReference>
<evidence type="ECO:0000313" key="12">
    <source>
        <dbReference type="EMBL" id="BEI92480.1"/>
    </source>
</evidence>
<dbReference type="PANTHER" id="PTHR11618:SF13">
    <property type="entry name" value="TRANSCRIPTION INITIATION FACTOR IIB"/>
    <property type="match status" value="1"/>
</dbReference>
<dbReference type="GO" id="GO:0005634">
    <property type="term" value="C:nucleus"/>
    <property type="evidence" value="ECO:0007669"/>
    <property type="project" value="TreeGrafter"/>
</dbReference>
<evidence type="ECO:0000256" key="10">
    <source>
        <dbReference type="SAM" id="MobiDB-lite"/>
    </source>
</evidence>
<evidence type="ECO:0000256" key="4">
    <source>
        <dbReference type="ARBA" id="ARBA00023015"/>
    </source>
</evidence>
<dbReference type="SUPFAM" id="SSF47954">
    <property type="entry name" value="Cyclin-like"/>
    <property type="match status" value="2"/>
</dbReference>
<organism evidence="12 13">
    <name type="scientific">Cutaneotrichosporon cavernicola</name>
    <dbReference type="NCBI Taxonomy" id="279322"/>
    <lineage>
        <taxon>Eukaryota</taxon>
        <taxon>Fungi</taxon>
        <taxon>Dikarya</taxon>
        <taxon>Basidiomycota</taxon>
        <taxon>Agaricomycotina</taxon>
        <taxon>Tremellomycetes</taxon>
        <taxon>Trichosporonales</taxon>
        <taxon>Trichosporonaceae</taxon>
        <taxon>Cutaneotrichosporon</taxon>
    </lineage>
</organism>
<dbReference type="GeneID" id="85496350"/>
<dbReference type="AlphaFoldDB" id="A0AA48L5U6"/>
<evidence type="ECO:0000256" key="5">
    <source>
        <dbReference type="ARBA" id="ARBA00023163"/>
    </source>
</evidence>
<evidence type="ECO:0000256" key="8">
    <source>
        <dbReference type="ARBA" id="ARBA00066213"/>
    </source>
</evidence>